<comment type="subcellular location">
    <subcellularLocation>
        <location evidence="2">Cytoplasm</location>
    </subcellularLocation>
    <subcellularLocation>
        <location evidence="1">Nucleus</location>
    </subcellularLocation>
</comment>
<comment type="caution">
    <text evidence="10">The sequence shown here is derived from an EMBL/GenBank/DDBJ whole genome shotgun (WGS) entry which is preliminary data.</text>
</comment>
<keyword evidence="6" id="KW-0539">Nucleus</keyword>
<name>A0A9P6X9N3_RHIOR</name>
<reference evidence="10" key="1">
    <citation type="journal article" date="2020" name="Microb. Genom.">
        <title>Genetic diversity of clinical and environmental Mucorales isolates obtained from an investigation of mucormycosis cases among solid organ transplant recipients.</title>
        <authorList>
            <person name="Nguyen M.H."/>
            <person name="Kaul D."/>
            <person name="Muto C."/>
            <person name="Cheng S.J."/>
            <person name="Richter R.A."/>
            <person name="Bruno V.M."/>
            <person name="Liu G."/>
            <person name="Beyhan S."/>
            <person name="Sundermann A.J."/>
            <person name="Mounaud S."/>
            <person name="Pasculle A.W."/>
            <person name="Nierman W.C."/>
            <person name="Driscoll E."/>
            <person name="Cumbie R."/>
            <person name="Clancy C.J."/>
            <person name="Dupont C.L."/>
        </authorList>
    </citation>
    <scope>NUCLEOTIDE SEQUENCE</scope>
    <source>
        <strain evidence="10">GL11</strain>
    </source>
</reference>
<dbReference type="PANTHER" id="PTHR10257:SF3">
    <property type="entry name" value="SERINE_THREONINE-PROTEIN PHOSPHATASE 2A 56 KDA REGULATORY SUBUNIT GAMMA ISOFORM"/>
    <property type="match status" value="1"/>
</dbReference>
<dbReference type="GO" id="GO:1901991">
    <property type="term" value="P:negative regulation of mitotic cell cycle phase transition"/>
    <property type="evidence" value="ECO:0007669"/>
    <property type="project" value="UniProtKB-ARBA"/>
</dbReference>
<dbReference type="SUPFAM" id="SSF48371">
    <property type="entry name" value="ARM repeat"/>
    <property type="match status" value="1"/>
</dbReference>
<dbReference type="Pfam" id="PF01603">
    <property type="entry name" value="B56"/>
    <property type="match status" value="1"/>
</dbReference>
<feature type="region of interest" description="Disordered" evidence="9">
    <location>
        <begin position="548"/>
        <end position="586"/>
    </location>
</feature>
<evidence type="ECO:0000313" key="11">
    <source>
        <dbReference type="Proteomes" id="UP000716291"/>
    </source>
</evidence>
<evidence type="ECO:0000256" key="2">
    <source>
        <dbReference type="ARBA" id="ARBA00004496"/>
    </source>
</evidence>
<keyword evidence="11" id="KW-1185">Reference proteome</keyword>
<dbReference type="GO" id="GO:0000775">
    <property type="term" value="C:chromosome, centromeric region"/>
    <property type="evidence" value="ECO:0007669"/>
    <property type="project" value="UniProtKB-ARBA"/>
</dbReference>
<keyword evidence="4" id="KW-0963">Cytoplasm</keyword>
<evidence type="ECO:0000256" key="7">
    <source>
        <dbReference type="ARBA" id="ARBA00064351"/>
    </source>
</evidence>
<comment type="function">
    <text evidence="8">The B regulatory subunit might modulate substrate selectivity and catalytic activity, and also might direct the localization of the catalytic enzyme to a particular subcellular compartment.</text>
</comment>
<feature type="compositionally biased region" description="Polar residues" evidence="9">
    <location>
        <begin position="548"/>
        <end position="567"/>
    </location>
</feature>
<dbReference type="GO" id="GO:0005816">
    <property type="term" value="C:spindle pole body"/>
    <property type="evidence" value="ECO:0007669"/>
    <property type="project" value="UniProtKB-ARBA"/>
</dbReference>
<gene>
    <name evidence="10" type="ORF">G6F64_005945</name>
</gene>
<evidence type="ECO:0000256" key="5">
    <source>
        <dbReference type="ARBA" id="ARBA00022553"/>
    </source>
</evidence>
<evidence type="ECO:0000256" key="3">
    <source>
        <dbReference type="ARBA" id="ARBA00008259"/>
    </source>
</evidence>
<dbReference type="GO" id="GO:0051754">
    <property type="term" value="P:meiotic sister chromatid cohesion, centromeric"/>
    <property type="evidence" value="ECO:0007669"/>
    <property type="project" value="UniProtKB-ARBA"/>
</dbReference>
<comment type="similarity">
    <text evidence="3">Belongs to the phosphatase 2A regulatory subunit B family.</text>
</comment>
<evidence type="ECO:0000256" key="8">
    <source>
        <dbReference type="PIRNR" id="PIRNR028043"/>
    </source>
</evidence>
<dbReference type="PIRSF" id="PIRSF028043">
    <property type="entry name" value="PP2A_B56"/>
    <property type="match status" value="1"/>
</dbReference>
<feature type="region of interest" description="Disordered" evidence="9">
    <location>
        <begin position="1"/>
        <end position="41"/>
    </location>
</feature>
<dbReference type="GO" id="GO:0098813">
    <property type="term" value="P:nuclear chromosome segregation"/>
    <property type="evidence" value="ECO:0007669"/>
    <property type="project" value="UniProtKB-ARBA"/>
</dbReference>
<dbReference type="PANTHER" id="PTHR10257">
    <property type="entry name" value="SERINE/THREONINE PROTEIN PHOSPHATASE 2A PP2A REGULATORY SUBUNIT B"/>
    <property type="match status" value="1"/>
</dbReference>
<accession>A0A9P6X9N3</accession>
<dbReference type="InterPro" id="IPR016024">
    <property type="entry name" value="ARM-type_fold"/>
</dbReference>
<protein>
    <recommendedName>
        <fullName evidence="8">Serine/threonine-protein phosphatase 2A 56 kDa regulatory subunit</fullName>
    </recommendedName>
</protein>
<sequence length="586" mass="67465">MIKGLKGVLSRTRSQHKDKPSNRQHSTSSGSNAKQSSAHNKLRHVQVEPANSAETSAAADLSVSDNFMPRFGRSAEVTKQMMMDTPKDTIPPIASGPRRQRSSRIYPVQVPPSKRQDLFIRKLIQCQVLFDFTDPSSDLKNKEIKRQELQEMLEYVATVRGAITDAVYPDVVRMFSVNTFRTISPQMITDNEGYEPEEDEPALETAWPHLQLVYEFFLRFIESQEFNPQTAKKYIDQKFVLQLLELFDSEDPRERDFLKTTLHRIYGKFLNLRAFIRKSINNIFFQFIYETERFNGIAELLEILGSIINGFALPLKKEHKVFLFKVLIPLHKPATLPAYSPQLTYCVVQFVEKDPELVSDVMQGLIRHWPKVNSVKEVIFLAEIEDILDVIETADFESFMIPFFQKLAQCVSSPHFQVAERALYFYNYEDVVHVLSDNIEVLMPIVFPSLYKYSKEHWNRTIHGLAYNALQLLMRINPTLFDEYAEKYKDEGETKDKSADDRAAVWKKLEERTKLGPSFCPNDESIFSIENKRIPALANSANTEVMAFSNTHSTQPNTKNNDTSAIHQQEIHDAANDSDSDSWHSV</sequence>
<dbReference type="Proteomes" id="UP000716291">
    <property type="component" value="Unassembled WGS sequence"/>
</dbReference>
<organism evidence="10 11">
    <name type="scientific">Rhizopus oryzae</name>
    <name type="common">Mucormycosis agent</name>
    <name type="synonym">Rhizopus arrhizus var. delemar</name>
    <dbReference type="NCBI Taxonomy" id="64495"/>
    <lineage>
        <taxon>Eukaryota</taxon>
        <taxon>Fungi</taxon>
        <taxon>Fungi incertae sedis</taxon>
        <taxon>Mucoromycota</taxon>
        <taxon>Mucoromycotina</taxon>
        <taxon>Mucoromycetes</taxon>
        <taxon>Mucorales</taxon>
        <taxon>Mucorineae</taxon>
        <taxon>Rhizopodaceae</taxon>
        <taxon>Rhizopus</taxon>
    </lineage>
</organism>
<dbReference type="InterPro" id="IPR011989">
    <property type="entry name" value="ARM-like"/>
</dbReference>
<dbReference type="GO" id="GO:0005737">
    <property type="term" value="C:cytoplasm"/>
    <property type="evidence" value="ECO:0007669"/>
    <property type="project" value="UniProtKB-SubCell"/>
</dbReference>
<dbReference type="GO" id="GO:0019888">
    <property type="term" value="F:protein phosphatase regulator activity"/>
    <property type="evidence" value="ECO:0007669"/>
    <property type="project" value="UniProtKB-UniRule"/>
</dbReference>
<dbReference type="AlphaFoldDB" id="A0A9P6X9N3"/>
<dbReference type="GO" id="GO:0005634">
    <property type="term" value="C:nucleus"/>
    <property type="evidence" value="ECO:0007669"/>
    <property type="project" value="UniProtKB-SubCell"/>
</dbReference>
<dbReference type="GO" id="GO:0000159">
    <property type="term" value="C:protein phosphatase type 2A complex"/>
    <property type="evidence" value="ECO:0007669"/>
    <property type="project" value="UniProtKB-UniRule"/>
</dbReference>
<comment type="subunit">
    <text evidence="7">PP2A consists of a common heterodimeric core enzyme, composed of a 36 kDa catalytic subunit (subunit C) and a 65 kDa constant regulatory subunit (PR65 or subunit A), that associates with a variety of regulatory subunits. Proteins that associate with the core dimer include three families of regulatory subunits B (the R2/B/PR55/B55, R3/B''/PR72/PR130/PR59 and R5/B'/B56 families), the 48 kDa variable regulatory subunit, viral proteins, and cell signaling molecules.</text>
</comment>
<keyword evidence="5" id="KW-0597">Phosphoprotein</keyword>
<dbReference type="EMBL" id="JAANQT010000761">
    <property type="protein sequence ID" value="KAG1308569.1"/>
    <property type="molecule type" value="Genomic_DNA"/>
</dbReference>
<evidence type="ECO:0000313" key="10">
    <source>
        <dbReference type="EMBL" id="KAG1308569.1"/>
    </source>
</evidence>
<dbReference type="Gene3D" id="1.25.10.10">
    <property type="entry name" value="Leucine-rich Repeat Variant"/>
    <property type="match status" value="1"/>
</dbReference>
<evidence type="ECO:0000256" key="1">
    <source>
        <dbReference type="ARBA" id="ARBA00004123"/>
    </source>
</evidence>
<proteinExistence type="inferred from homology"/>
<evidence type="ECO:0000256" key="4">
    <source>
        <dbReference type="ARBA" id="ARBA00022490"/>
    </source>
</evidence>
<dbReference type="FunFam" id="1.25.10.10:FF:000016">
    <property type="entry name" value="Serine/threonine-protein phosphatase 2A 56 kDa regulatory subunit"/>
    <property type="match status" value="1"/>
</dbReference>
<evidence type="ECO:0000256" key="6">
    <source>
        <dbReference type="ARBA" id="ARBA00023242"/>
    </source>
</evidence>
<dbReference type="OrthoDB" id="10264446at2759"/>
<evidence type="ECO:0000256" key="9">
    <source>
        <dbReference type="SAM" id="MobiDB-lite"/>
    </source>
</evidence>
<dbReference type="GO" id="GO:0035556">
    <property type="term" value="P:intracellular signal transduction"/>
    <property type="evidence" value="ECO:0007669"/>
    <property type="project" value="UniProtKB-ARBA"/>
</dbReference>
<dbReference type="InterPro" id="IPR002554">
    <property type="entry name" value="PP2A_B56"/>
</dbReference>
<feature type="compositionally biased region" description="Polar residues" evidence="9">
    <location>
        <begin position="23"/>
        <end position="39"/>
    </location>
</feature>